<gene>
    <name evidence="1" type="ORF">MM415B01388_0009</name>
</gene>
<dbReference type="AlphaFoldDB" id="A0A6M3INR5"/>
<proteinExistence type="predicted"/>
<dbReference type="EMBL" id="MT141344">
    <property type="protein sequence ID" value="QJA58881.1"/>
    <property type="molecule type" value="Genomic_DNA"/>
</dbReference>
<sequence length="108" mass="12068">MWYNGGQEGQMEEERSGDEIRVSGNDLVEIFWHDAIGQAGWIDKEDRESVAAFSVVPCSTVGYLISTPTKKTNSYTVARSKSRNCFEGIMTIPGGMFVKMRGLRGRKI</sequence>
<accession>A0A6M3INR5</accession>
<reference evidence="1" key="1">
    <citation type="submission" date="2020-03" db="EMBL/GenBank/DDBJ databases">
        <title>The deep terrestrial virosphere.</title>
        <authorList>
            <person name="Holmfeldt K."/>
            <person name="Nilsson E."/>
            <person name="Simone D."/>
            <person name="Lopez-Fernandez M."/>
            <person name="Wu X."/>
            <person name="de Brujin I."/>
            <person name="Lundin D."/>
            <person name="Andersson A."/>
            <person name="Bertilsson S."/>
            <person name="Dopson M."/>
        </authorList>
    </citation>
    <scope>NUCLEOTIDE SEQUENCE</scope>
    <source>
        <strain evidence="1">MM415B01388</strain>
    </source>
</reference>
<evidence type="ECO:0000313" key="1">
    <source>
        <dbReference type="EMBL" id="QJA58881.1"/>
    </source>
</evidence>
<name>A0A6M3INR5_9ZZZZ</name>
<protein>
    <submittedName>
        <fullName evidence="1">Uncharacterized protein</fullName>
    </submittedName>
</protein>
<organism evidence="1">
    <name type="scientific">viral metagenome</name>
    <dbReference type="NCBI Taxonomy" id="1070528"/>
    <lineage>
        <taxon>unclassified sequences</taxon>
        <taxon>metagenomes</taxon>
        <taxon>organismal metagenomes</taxon>
    </lineage>
</organism>